<gene>
    <name evidence="1" type="ORF">L0P92_04840</name>
</gene>
<reference evidence="1" key="1">
    <citation type="submission" date="2022-01" db="EMBL/GenBank/DDBJ databases">
        <title>Draft Genome Sequences of Seven Type Strains of the Genus Streptomyces.</title>
        <authorList>
            <person name="Aziz S."/>
            <person name="Coretto E."/>
            <person name="Chronakova A."/>
            <person name="Sproer C."/>
            <person name="Huber K."/>
            <person name="Nouioui I."/>
            <person name="Gross H."/>
        </authorList>
    </citation>
    <scope>NUCLEOTIDE SEQUENCE</scope>
    <source>
        <strain evidence="1">DSM 103493</strain>
    </source>
</reference>
<dbReference type="AlphaFoldDB" id="A0A9X1PTL5"/>
<organism evidence="1 2">
    <name type="scientific">Streptomyces muensis</name>
    <dbReference type="NCBI Taxonomy" id="1077944"/>
    <lineage>
        <taxon>Bacteria</taxon>
        <taxon>Bacillati</taxon>
        <taxon>Actinomycetota</taxon>
        <taxon>Actinomycetes</taxon>
        <taxon>Kitasatosporales</taxon>
        <taxon>Streptomycetaceae</taxon>
        <taxon>Streptomyces</taxon>
    </lineage>
</organism>
<comment type="caution">
    <text evidence="1">The sequence shown here is derived from an EMBL/GenBank/DDBJ whole genome shotgun (WGS) entry which is preliminary data.</text>
</comment>
<proteinExistence type="predicted"/>
<dbReference type="Proteomes" id="UP001139384">
    <property type="component" value="Unassembled WGS sequence"/>
</dbReference>
<dbReference type="EMBL" id="JAKEIP010000010">
    <property type="protein sequence ID" value="MCF1592898.1"/>
    <property type="molecule type" value="Genomic_DNA"/>
</dbReference>
<evidence type="ECO:0000313" key="1">
    <source>
        <dbReference type="EMBL" id="MCF1592898.1"/>
    </source>
</evidence>
<accession>A0A9X1PTL5</accession>
<evidence type="ECO:0000313" key="2">
    <source>
        <dbReference type="Proteomes" id="UP001139384"/>
    </source>
</evidence>
<dbReference type="RefSeq" id="WP_234761238.1">
    <property type="nucleotide sequence ID" value="NZ_JAKEIP010000010.1"/>
</dbReference>
<name>A0A9X1PTL5_STRM4</name>
<protein>
    <submittedName>
        <fullName evidence="1">Uncharacterized protein</fullName>
    </submittedName>
</protein>
<keyword evidence="2" id="KW-1185">Reference proteome</keyword>
<sequence>MDEDESLRLYGLHPVGTDLDEVRELLRGQTERERRSQGAGDTELMKLCCVQLFNAGVIDDVLLIWSAKTASMDAACSIDVQLLCGQGLTETKAYLSRLRTPEAEAARQRLLQSEEAGDFEGFRVEEYSAQYADYYE</sequence>